<reference evidence="5" key="1">
    <citation type="journal article" date="2014" name="Proc. Natl. Acad. Sci. U.S.A.">
        <title>Extensive sampling of basidiomycete genomes demonstrates inadequacy of the white-rot/brown-rot paradigm for wood decay fungi.</title>
        <authorList>
            <person name="Riley R."/>
            <person name="Salamov A.A."/>
            <person name="Brown D.W."/>
            <person name="Nagy L.G."/>
            <person name="Floudas D."/>
            <person name="Held B.W."/>
            <person name="Levasseur A."/>
            <person name="Lombard V."/>
            <person name="Morin E."/>
            <person name="Otillar R."/>
            <person name="Lindquist E.A."/>
            <person name="Sun H."/>
            <person name="LaButti K.M."/>
            <person name="Schmutz J."/>
            <person name="Jabbour D."/>
            <person name="Luo H."/>
            <person name="Baker S.E."/>
            <person name="Pisabarro A.G."/>
            <person name="Walton J.D."/>
            <person name="Blanchette R.A."/>
            <person name="Henrissat B."/>
            <person name="Martin F."/>
            <person name="Cullen D."/>
            <person name="Hibbett D.S."/>
            <person name="Grigoriev I.V."/>
        </authorList>
    </citation>
    <scope>NUCLEOTIDE SEQUENCE [LARGE SCALE GENOMIC DNA]</scope>
    <source>
        <strain evidence="5">FD-172 SS1</strain>
    </source>
</reference>
<dbReference type="OrthoDB" id="194358at2759"/>
<feature type="repeat" description="ANK" evidence="3">
    <location>
        <begin position="179"/>
        <end position="216"/>
    </location>
</feature>
<name>A0A067MKQ6_BOTB1</name>
<feature type="repeat" description="ANK" evidence="3">
    <location>
        <begin position="217"/>
        <end position="249"/>
    </location>
</feature>
<dbReference type="PANTHER" id="PTHR24166">
    <property type="entry name" value="ROLLING PEBBLES, ISOFORM B"/>
    <property type="match status" value="1"/>
</dbReference>
<dbReference type="PROSITE" id="PS50088">
    <property type="entry name" value="ANK_REPEAT"/>
    <property type="match status" value="6"/>
</dbReference>
<dbReference type="AlphaFoldDB" id="A0A067MKQ6"/>
<feature type="repeat" description="ANK" evidence="3">
    <location>
        <begin position="283"/>
        <end position="316"/>
    </location>
</feature>
<evidence type="ECO:0000256" key="1">
    <source>
        <dbReference type="ARBA" id="ARBA00022737"/>
    </source>
</evidence>
<evidence type="ECO:0000313" key="4">
    <source>
        <dbReference type="EMBL" id="KDQ16144.1"/>
    </source>
</evidence>
<keyword evidence="1" id="KW-0677">Repeat</keyword>
<dbReference type="InterPro" id="IPR050889">
    <property type="entry name" value="Dendritic_Spine_Reg/Scaffold"/>
</dbReference>
<protein>
    <submittedName>
        <fullName evidence="4">Uncharacterized protein</fullName>
    </submittedName>
</protein>
<dbReference type="Gene3D" id="1.25.40.20">
    <property type="entry name" value="Ankyrin repeat-containing domain"/>
    <property type="match status" value="3"/>
</dbReference>
<feature type="repeat" description="ANK" evidence="3">
    <location>
        <begin position="144"/>
        <end position="178"/>
    </location>
</feature>
<dbReference type="PANTHER" id="PTHR24166:SF48">
    <property type="entry name" value="PROTEIN VAPYRIN"/>
    <property type="match status" value="1"/>
</dbReference>
<dbReference type="STRING" id="930990.A0A067MKQ6"/>
<evidence type="ECO:0000313" key="5">
    <source>
        <dbReference type="Proteomes" id="UP000027195"/>
    </source>
</evidence>
<dbReference type="InParanoid" id="A0A067MKQ6"/>
<sequence>MPPLSISGFWMLPHSMAFPPEFRCLVEAGADVNALDERGCTPLAQYLHDVAIPDALVVQALLDAGADPHRGNTLHQSLNGRNPSPDVTRLLIRHGADVSKGGYGLGRTPLHMLCGGASTNFCLFSQNLGILLEAGADMNAKDVRGETPLHCACRYWGPDPSRLDLLVTAGADVNAADEKGSTPLHVLAASSPNNPTVVANIDLLVSAGASVDAADANGCTPLHIAALRGNIFAMKALIAAGADKELLDSRGGGLLHYAACSSRPFPTSFLDATNLDINSRDDMGLSPLHWAAKGSPRLKSLGWMLKAGADIHARDHQGRTPLHHAARFGLPQLVELFISAGANADTLDQQDDTPLTLAARTGAYNAVIQLLKAGVSVPKVAIEFGEPLAICIRTSSWRSKIFSMLPRMVRFLKKISPYARFKFGTRERRSYQATCPFTIYRYRHWAKADSETVTLALFLGTWS</sequence>
<proteinExistence type="predicted"/>
<gene>
    <name evidence="4" type="ORF">BOTBODRAFT_269324</name>
</gene>
<feature type="repeat" description="ANK" evidence="3">
    <location>
        <begin position="105"/>
        <end position="143"/>
    </location>
</feature>
<keyword evidence="5" id="KW-1185">Reference proteome</keyword>
<accession>A0A067MKQ6</accession>
<dbReference type="EMBL" id="KL198029">
    <property type="protein sequence ID" value="KDQ16144.1"/>
    <property type="molecule type" value="Genomic_DNA"/>
</dbReference>
<dbReference type="SMART" id="SM00248">
    <property type="entry name" value="ANK"/>
    <property type="match status" value="8"/>
</dbReference>
<evidence type="ECO:0000256" key="2">
    <source>
        <dbReference type="ARBA" id="ARBA00023043"/>
    </source>
</evidence>
<dbReference type="InterPro" id="IPR002110">
    <property type="entry name" value="Ankyrin_rpt"/>
</dbReference>
<feature type="repeat" description="ANK" evidence="3">
    <location>
        <begin position="317"/>
        <end position="349"/>
    </location>
</feature>
<organism evidence="4 5">
    <name type="scientific">Botryobasidium botryosum (strain FD-172 SS1)</name>
    <dbReference type="NCBI Taxonomy" id="930990"/>
    <lineage>
        <taxon>Eukaryota</taxon>
        <taxon>Fungi</taxon>
        <taxon>Dikarya</taxon>
        <taxon>Basidiomycota</taxon>
        <taxon>Agaricomycotina</taxon>
        <taxon>Agaricomycetes</taxon>
        <taxon>Cantharellales</taxon>
        <taxon>Botryobasidiaceae</taxon>
        <taxon>Botryobasidium</taxon>
    </lineage>
</organism>
<dbReference type="InterPro" id="IPR036770">
    <property type="entry name" value="Ankyrin_rpt-contain_sf"/>
</dbReference>
<keyword evidence="2 3" id="KW-0040">ANK repeat</keyword>
<evidence type="ECO:0000256" key="3">
    <source>
        <dbReference type="PROSITE-ProRule" id="PRU00023"/>
    </source>
</evidence>
<dbReference type="Pfam" id="PF12796">
    <property type="entry name" value="Ank_2"/>
    <property type="match status" value="2"/>
</dbReference>
<dbReference type="HOGENOM" id="CLU_000134_18_0_1"/>
<dbReference type="Proteomes" id="UP000027195">
    <property type="component" value="Unassembled WGS sequence"/>
</dbReference>
<dbReference type="SUPFAM" id="SSF48403">
    <property type="entry name" value="Ankyrin repeat"/>
    <property type="match status" value="1"/>
</dbReference>
<dbReference type="PROSITE" id="PS50297">
    <property type="entry name" value="ANK_REP_REGION"/>
    <property type="match status" value="5"/>
</dbReference>